<name>A0ABR4A3R5_9LECA</name>
<dbReference type="Proteomes" id="UP001590950">
    <property type="component" value="Unassembled WGS sequence"/>
</dbReference>
<dbReference type="SUPFAM" id="SSF81301">
    <property type="entry name" value="Nucleotidyltransferase"/>
    <property type="match status" value="1"/>
</dbReference>
<evidence type="ECO:0000259" key="7">
    <source>
        <dbReference type="Pfam" id="PF01743"/>
    </source>
</evidence>
<comment type="caution">
    <text evidence="9">The sequence shown here is derived from an EMBL/GenBank/DDBJ whole genome shotgun (WGS) entry which is preliminary data.</text>
</comment>
<keyword evidence="10" id="KW-1185">Reference proteome</keyword>
<reference evidence="9 10" key="1">
    <citation type="submission" date="2024-09" db="EMBL/GenBank/DDBJ databases">
        <title>Rethinking Asexuality: The Enigmatic Case of Functional Sexual Genes in Lepraria (Stereocaulaceae).</title>
        <authorList>
            <person name="Doellman M."/>
            <person name="Sun Y."/>
            <person name="Barcenas-Pena A."/>
            <person name="Lumbsch H.T."/>
            <person name="Grewe F."/>
        </authorList>
    </citation>
    <scope>NUCLEOTIDE SEQUENCE [LARGE SCALE GENOMIC DNA]</scope>
    <source>
        <strain evidence="9 10">Mercado 3170</strain>
    </source>
</reference>
<dbReference type="CDD" id="cd05398">
    <property type="entry name" value="NT_ClassII-CCAase"/>
    <property type="match status" value="1"/>
</dbReference>
<dbReference type="PANTHER" id="PTHR13734:SF5">
    <property type="entry name" value="CCA TRNA NUCLEOTIDYLTRANSFERASE, MITOCHONDRIAL"/>
    <property type="match status" value="1"/>
</dbReference>
<keyword evidence="4 5" id="KW-0694">RNA-binding</keyword>
<proteinExistence type="inferred from homology"/>
<evidence type="ECO:0000256" key="4">
    <source>
        <dbReference type="ARBA" id="ARBA00022884"/>
    </source>
</evidence>
<dbReference type="InterPro" id="IPR043519">
    <property type="entry name" value="NT_sf"/>
</dbReference>
<evidence type="ECO:0000313" key="10">
    <source>
        <dbReference type="Proteomes" id="UP001590950"/>
    </source>
</evidence>
<sequence length="526" mass="59205">MEKAITLTEQESSLRQLLLDTTDYIGTLEGCKKPELRITGGWVRDKLLGVHSMDIDIGIDTMTGFRFGNLMKQYLEQPETQSKYKTDVLGSLAKIEANPEKSKHLETVTTRILGLDIDLVNLRREVYAEDSRNPTMEFGTPEEDALRRDATVNALFYNLSNSKVEDFTRRGLEDMERKVIKTPLAPLQTFKDDPLRVLRAIRFASRLDYQIDVEDEAAMRDASIKDAFKRKISRERVGVEVRKMLKGPNPRTALSLIDRLGLYNEVFTDPTDPECKIVETGRWQQAYSQLSEVTKSKFTGPKTTSSVQTIAAILLRNSDDVFQAWMLAAFVPWARETPKPPDKPSTKRPLSPASLAAREGIKADNKIAKLVDDAVYHLQHIITIKDAVNNDDSQTTSPLKRKQGAASRESQGQAIRTWGSQWRSSVVYAFLTQVAETETLAEREEVMNGYATWLSDLKSLNLLDVDQLKPIVNGKNLAKALGTKHGPWVKKALDIAMEWQLRNPEETDAAGGIAEVQERRQELGIA</sequence>
<evidence type="ECO:0000256" key="6">
    <source>
        <dbReference type="SAM" id="MobiDB-lite"/>
    </source>
</evidence>
<dbReference type="EMBL" id="JBEFKJ010000023">
    <property type="protein sequence ID" value="KAL2039971.1"/>
    <property type="molecule type" value="Genomic_DNA"/>
</dbReference>
<dbReference type="InterPro" id="IPR002646">
    <property type="entry name" value="PolA_pol_head_dom"/>
</dbReference>
<evidence type="ECO:0000256" key="2">
    <source>
        <dbReference type="ARBA" id="ARBA00022679"/>
    </source>
</evidence>
<dbReference type="Pfam" id="PF12627">
    <property type="entry name" value="PolyA_pol_RNAbd"/>
    <property type="match status" value="1"/>
</dbReference>
<evidence type="ECO:0000313" key="9">
    <source>
        <dbReference type="EMBL" id="KAL2039971.1"/>
    </source>
</evidence>
<dbReference type="Gene3D" id="3.30.460.10">
    <property type="entry name" value="Beta Polymerase, domain 2"/>
    <property type="match status" value="1"/>
</dbReference>
<feature type="domain" description="Poly A polymerase head" evidence="7">
    <location>
        <begin position="36"/>
        <end position="180"/>
    </location>
</feature>
<protein>
    <recommendedName>
        <fullName evidence="11">tRNA nucleotidyltransferase</fullName>
    </recommendedName>
</protein>
<dbReference type="Pfam" id="PF01743">
    <property type="entry name" value="PolyA_pol"/>
    <property type="match status" value="1"/>
</dbReference>
<evidence type="ECO:0008006" key="11">
    <source>
        <dbReference type="Google" id="ProtNLM"/>
    </source>
</evidence>
<evidence type="ECO:0000256" key="3">
    <source>
        <dbReference type="ARBA" id="ARBA00022741"/>
    </source>
</evidence>
<comment type="similarity">
    <text evidence="1 5">Belongs to the tRNA nucleotidyltransferase/poly(A) polymerase family.</text>
</comment>
<organism evidence="9 10">
    <name type="scientific">Stereocaulon virgatum</name>
    <dbReference type="NCBI Taxonomy" id="373712"/>
    <lineage>
        <taxon>Eukaryota</taxon>
        <taxon>Fungi</taxon>
        <taxon>Dikarya</taxon>
        <taxon>Ascomycota</taxon>
        <taxon>Pezizomycotina</taxon>
        <taxon>Lecanoromycetes</taxon>
        <taxon>OSLEUM clade</taxon>
        <taxon>Lecanoromycetidae</taxon>
        <taxon>Lecanorales</taxon>
        <taxon>Lecanorineae</taxon>
        <taxon>Stereocaulaceae</taxon>
        <taxon>Stereocaulon</taxon>
    </lineage>
</organism>
<evidence type="ECO:0000256" key="5">
    <source>
        <dbReference type="RuleBase" id="RU003953"/>
    </source>
</evidence>
<feature type="domain" description="tRNA nucleotidyltransferase/poly(A) polymerase RNA and SrmB- binding" evidence="8">
    <location>
        <begin position="230"/>
        <end position="267"/>
    </location>
</feature>
<evidence type="ECO:0000259" key="8">
    <source>
        <dbReference type="Pfam" id="PF12627"/>
    </source>
</evidence>
<gene>
    <name evidence="9" type="ORF">N7G274_007374</name>
</gene>
<evidence type="ECO:0000256" key="1">
    <source>
        <dbReference type="ARBA" id="ARBA00007265"/>
    </source>
</evidence>
<dbReference type="PANTHER" id="PTHR13734">
    <property type="entry name" value="TRNA-NUCLEOTIDYLTRANSFERASE"/>
    <property type="match status" value="1"/>
</dbReference>
<feature type="region of interest" description="Disordered" evidence="6">
    <location>
        <begin position="391"/>
        <end position="413"/>
    </location>
</feature>
<dbReference type="InterPro" id="IPR032828">
    <property type="entry name" value="PolyA_RNA-bd"/>
</dbReference>
<keyword evidence="3" id="KW-0547">Nucleotide-binding</keyword>
<dbReference type="Gene3D" id="1.10.3090.10">
    <property type="entry name" value="cca-adding enzyme, domain 2"/>
    <property type="match status" value="1"/>
</dbReference>
<dbReference type="SUPFAM" id="SSF81891">
    <property type="entry name" value="Poly A polymerase C-terminal region-like"/>
    <property type="match status" value="1"/>
</dbReference>
<keyword evidence="2 5" id="KW-0808">Transferase</keyword>
<accession>A0ABR4A3R5</accession>